<evidence type="ECO:0000256" key="2">
    <source>
        <dbReference type="ARBA" id="ARBA00006275"/>
    </source>
</evidence>
<evidence type="ECO:0000256" key="4">
    <source>
        <dbReference type="ARBA" id="ARBA00023136"/>
    </source>
</evidence>
<feature type="domain" description="SusD-like N-terminal" evidence="8">
    <location>
        <begin position="97"/>
        <end position="245"/>
    </location>
</feature>
<evidence type="ECO:0000259" key="7">
    <source>
        <dbReference type="Pfam" id="PF07980"/>
    </source>
</evidence>
<dbReference type="InterPro" id="IPR012944">
    <property type="entry name" value="SusD_RagB_dom"/>
</dbReference>
<dbReference type="CDD" id="cd08977">
    <property type="entry name" value="SusD"/>
    <property type="match status" value="1"/>
</dbReference>
<evidence type="ECO:0000259" key="8">
    <source>
        <dbReference type="Pfam" id="PF14322"/>
    </source>
</evidence>
<accession>A0ABY5VA94</accession>
<evidence type="ECO:0000256" key="3">
    <source>
        <dbReference type="ARBA" id="ARBA00022729"/>
    </source>
</evidence>
<evidence type="ECO:0000256" key="6">
    <source>
        <dbReference type="SAM" id="SignalP"/>
    </source>
</evidence>
<dbReference type="Proteomes" id="UP001058267">
    <property type="component" value="Chromosome"/>
</dbReference>
<dbReference type="EMBL" id="CP102252">
    <property type="protein sequence ID" value="UWN66540.1"/>
    <property type="molecule type" value="Genomic_DNA"/>
</dbReference>
<keyword evidence="4" id="KW-0472">Membrane</keyword>
<dbReference type="SUPFAM" id="SSF48452">
    <property type="entry name" value="TPR-like"/>
    <property type="match status" value="1"/>
</dbReference>
<dbReference type="PROSITE" id="PS51257">
    <property type="entry name" value="PROKAR_LIPOPROTEIN"/>
    <property type="match status" value="1"/>
</dbReference>
<feature type="domain" description="RagB/SusD" evidence="7">
    <location>
        <begin position="307"/>
        <end position="567"/>
    </location>
</feature>
<name>A0ABY5VA94_9BACT</name>
<dbReference type="Pfam" id="PF14322">
    <property type="entry name" value="SusD-like_3"/>
    <property type="match status" value="1"/>
</dbReference>
<feature type="chain" id="PRO_5047429941" evidence="6">
    <location>
        <begin position="25"/>
        <end position="567"/>
    </location>
</feature>
<dbReference type="Pfam" id="PF07980">
    <property type="entry name" value="SusD_RagB"/>
    <property type="match status" value="1"/>
</dbReference>
<evidence type="ECO:0000313" key="9">
    <source>
        <dbReference type="EMBL" id="UWN66540.1"/>
    </source>
</evidence>
<dbReference type="InterPro" id="IPR011990">
    <property type="entry name" value="TPR-like_helical_dom_sf"/>
</dbReference>
<keyword evidence="3 6" id="KW-0732">Signal</keyword>
<evidence type="ECO:0000256" key="1">
    <source>
        <dbReference type="ARBA" id="ARBA00004442"/>
    </source>
</evidence>
<comment type="subcellular location">
    <subcellularLocation>
        <location evidence="1">Cell outer membrane</location>
    </subcellularLocation>
</comment>
<feature type="signal peptide" evidence="6">
    <location>
        <begin position="1"/>
        <end position="24"/>
    </location>
</feature>
<reference evidence="9" key="1">
    <citation type="journal article" date="2022" name="Cell">
        <title>Design, construction, and in vivo augmentation of a complex gut microbiome.</title>
        <authorList>
            <person name="Cheng A.G."/>
            <person name="Ho P.Y."/>
            <person name="Aranda-Diaz A."/>
            <person name="Jain S."/>
            <person name="Yu F.B."/>
            <person name="Meng X."/>
            <person name="Wang M."/>
            <person name="Iakiviak M."/>
            <person name="Nagashima K."/>
            <person name="Zhao A."/>
            <person name="Murugkar P."/>
            <person name="Patil A."/>
            <person name="Atabakhsh K."/>
            <person name="Weakley A."/>
            <person name="Yan J."/>
            <person name="Brumbaugh A.R."/>
            <person name="Higginbottom S."/>
            <person name="Dimas A."/>
            <person name="Shiver A.L."/>
            <person name="Deutschbauer A."/>
            <person name="Neff N."/>
            <person name="Sonnenburg J.L."/>
            <person name="Huang K.C."/>
            <person name="Fischbach M.A."/>
        </authorList>
    </citation>
    <scope>NUCLEOTIDE SEQUENCE</scope>
    <source>
        <strain evidence="9">JC50</strain>
    </source>
</reference>
<evidence type="ECO:0000256" key="5">
    <source>
        <dbReference type="ARBA" id="ARBA00023237"/>
    </source>
</evidence>
<sequence>MKLTISIKTIRMALAGLAVLSMSACEGLLPDNKVDLDLTDKNASQAYTNLKSQGMMLYDYLPTGYNRIDGAMLAAATDEADHAPIGSDIEKFQLGTWNAVTNPDNNWSDCYRAIRLSALFLQNSENYETIILRDTSTASKLNTYKTQCADLKALRAEARILNAYMYFELLKRFGGVPLIDKLYSLESHPDMERSTYDQVVTHIVGEIDDVLDNDELEDDWYAYDQKQYGRFTQGAALALKSRILLYRASPQNNPSGDTERWKEAAQAAHDLIELSKYTLEGNYGNLFSGTTSHQSKEVILAYMTGANNTPETDNYPISTNGGKTGTCPSANLVDAYENADGTPFDWNSLTPGDDPYAGRDPRLQYSIVVNDSQWNGRTMQCYDGGADGSGVTQATTTGYYLKKFLTDGLDLEKNQTSVHSWILFRYAEILLNYAEAMNEAYGPDTDPFGDGKTARWAVNEVRGRVGMPPVTASDETEMRNRIKHERRIELAFEDHRFWDVRRWGKADAESALGVPVKGVSITKTETGFTYATKIVGTRTFQEKMMLYPIPQSEILRSAGKIEQNPGW</sequence>
<protein>
    <submittedName>
        <fullName evidence="9">RagB/SusD family nutrient uptake outer membrane protein</fullName>
    </submittedName>
</protein>
<proteinExistence type="inferred from homology"/>
<dbReference type="RefSeq" id="WP_019151918.1">
    <property type="nucleotide sequence ID" value="NZ_CP102252.1"/>
</dbReference>
<dbReference type="InterPro" id="IPR033985">
    <property type="entry name" value="SusD-like_N"/>
</dbReference>
<organism evidence="9 10">
    <name type="scientific">Alistipes senegalensis JC50</name>
    <dbReference type="NCBI Taxonomy" id="1033732"/>
    <lineage>
        <taxon>Bacteria</taxon>
        <taxon>Pseudomonadati</taxon>
        <taxon>Bacteroidota</taxon>
        <taxon>Bacteroidia</taxon>
        <taxon>Bacteroidales</taxon>
        <taxon>Rikenellaceae</taxon>
        <taxon>Alistipes</taxon>
    </lineage>
</organism>
<evidence type="ECO:0000313" key="10">
    <source>
        <dbReference type="Proteomes" id="UP001058267"/>
    </source>
</evidence>
<comment type="similarity">
    <text evidence="2">Belongs to the SusD family.</text>
</comment>
<dbReference type="Gene3D" id="1.25.40.390">
    <property type="match status" value="1"/>
</dbReference>
<keyword evidence="5" id="KW-0998">Cell outer membrane</keyword>
<gene>
    <name evidence="9" type="ORF">NQ519_06825</name>
</gene>
<keyword evidence="10" id="KW-1185">Reference proteome</keyword>